<dbReference type="InterPro" id="IPR002933">
    <property type="entry name" value="Peptidase_M20"/>
</dbReference>
<dbReference type="RefSeq" id="WP_159669106.1">
    <property type="nucleotide sequence ID" value="NZ_WUUS01000009.1"/>
</dbReference>
<dbReference type="InterPro" id="IPR011650">
    <property type="entry name" value="Peptidase_M20_dimer"/>
</dbReference>
<keyword evidence="3 7" id="KW-0378">Hydrolase</keyword>
<protein>
    <submittedName>
        <fullName evidence="7">M20/M25/M40 family metallo-hydrolase</fullName>
    </submittedName>
</protein>
<dbReference type="GO" id="GO:0008777">
    <property type="term" value="F:acetylornithine deacetylase activity"/>
    <property type="evidence" value="ECO:0007669"/>
    <property type="project" value="TreeGrafter"/>
</dbReference>
<keyword evidence="8" id="KW-1185">Reference proteome</keyword>
<evidence type="ECO:0000259" key="6">
    <source>
        <dbReference type="Pfam" id="PF07687"/>
    </source>
</evidence>
<evidence type="ECO:0000313" key="7">
    <source>
        <dbReference type="EMBL" id="MXR42587.1"/>
    </source>
</evidence>
<dbReference type="SUPFAM" id="SSF55031">
    <property type="entry name" value="Bacterial exopeptidase dimerisation domain"/>
    <property type="match status" value="1"/>
</dbReference>
<evidence type="ECO:0000256" key="5">
    <source>
        <dbReference type="SAM" id="MobiDB-lite"/>
    </source>
</evidence>
<evidence type="ECO:0000256" key="2">
    <source>
        <dbReference type="ARBA" id="ARBA00022723"/>
    </source>
</evidence>
<dbReference type="AlphaFoldDB" id="A0A6B0SVD7"/>
<comment type="caution">
    <text evidence="7">The sequence shown here is derived from an EMBL/GenBank/DDBJ whole genome shotgun (WGS) entry which is preliminary data.</text>
</comment>
<dbReference type="EMBL" id="WUUS01000009">
    <property type="protein sequence ID" value="MXR42587.1"/>
    <property type="molecule type" value="Genomic_DNA"/>
</dbReference>
<evidence type="ECO:0000313" key="8">
    <source>
        <dbReference type="Proteomes" id="UP000437065"/>
    </source>
</evidence>
<dbReference type="InterPro" id="IPR050072">
    <property type="entry name" value="Peptidase_M20A"/>
</dbReference>
<evidence type="ECO:0000256" key="1">
    <source>
        <dbReference type="ARBA" id="ARBA00001947"/>
    </source>
</evidence>
<evidence type="ECO:0000256" key="4">
    <source>
        <dbReference type="ARBA" id="ARBA00022833"/>
    </source>
</evidence>
<dbReference type="GO" id="GO:0046872">
    <property type="term" value="F:metal ion binding"/>
    <property type="evidence" value="ECO:0007669"/>
    <property type="project" value="UniProtKB-KW"/>
</dbReference>
<dbReference type="Proteomes" id="UP000437065">
    <property type="component" value="Unassembled WGS sequence"/>
</dbReference>
<feature type="region of interest" description="Disordered" evidence="5">
    <location>
        <begin position="1"/>
        <end position="44"/>
    </location>
</feature>
<feature type="domain" description="Peptidase M20 dimerisation" evidence="6">
    <location>
        <begin position="188"/>
        <end position="277"/>
    </location>
</feature>
<dbReference type="Gene3D" id="3.40.630.10">
    <property type="entry name" value="Zn peptidases"/>
    <property type="match status" value="1"/>
</dbReference>
<dbReference type="PROSITE" id="PS00758">
    <property type="entry name" value="ARGE_DAPE_CPG2_1"/>
    <property type="match status" value="1"/>
</dbReference>
<proteinExistence type="predicted"/>
<dbReference type="GO" id="GO:0006526">
    <property type="term" value="P:L-arginine biosynthetic process"/>
    <property type="evidence" value="ECO:0007669"/>
    <property type="project" value="TreeGrafter"/>
</dbReference>
<accession>A0A6B0SVD7</accession>
<evidence type="ECO:0000256" key="3">
    <source>
        <dbReference type="ARBA" id="ARBA00022801"/>
    </source>
</evidence>
<gene>
    <name evidence="7" type="ORF">GRX01_14730</name>
</gene>
<name>A0A6B0SVD7_9EURY</name>
<keyword evidence="2" id="KW-0479">Metal-binding</keyword>
<dbReference type="PANTHER" id="PTHR43808">
    <property type="entry name" value="ACETYLORNITHINE DEACETYLASE"/>
    <property type="match status" value="1"/>
</dbReference>
<keyword evidence="4" id="KW-0862">Zinc</keyword>
<dbReference type="OrthoDB" id="133929at2157"/>
<dbReference type="Gene3D" id="3.30.70.360">
    <property type="match status" value="1"/>
</dbReference>
<reference evidence="7 8" key="1">
    <citation type="submission" date="2019-12" db="EMBL/GenBank/DDBJ databases">
        <title>Isolation and characterization of three novel carbon monoxide-oxidizing members of Halobacteria from salione crusts and soils.</title>
        <authorList>
            <person name="Myers M.R."/>
            <person name="King G.M."/>
        </authorList>
    </citation>
    <scope>NUCLEOTIDE SEQUENCE [LARGE SCALE GENOMIC DNA]</scope>
    <source>
        <strain evidence="7 8">WSA2</strain>
    </source>
</reference>
<organism evidence="7 8">
    <name type="scientific">Halobaculum saliterrae</name>
    <dbReference type="NCBI Taxonomy" id="2073113"/>
    <lineage>
        <taxon>Archaea</taxon>
        <taxon>Methanobacteriati</taxon>
        <taxon>Methanobacteriota</taxon>
        <taxon>Stenosarchaea group</taxon>
        <taxon>Halobacteria</taxon>
        <taxon>Halobacteriales</taxon>
        <taxon>Haloferacaceae</taxon>
        <taxon>Halobaculum</taxon>
    </lineage>
</organism>
<dbReference type="InterPro" id="IPR036264">
    <property type="entry name" value="Bact_exopeptidase_dim_dom"/>
</dbReference>
<comment type="cofactor">
    <cofactor evidence="1">
        <name>Zn(2+)</name>
        <dbReference type="ChEBI" id="CHEBI:29105"/>
    </cofactor>
</comment>
<dbReference type="SUPFAM" id="SSF53187">
    <property type="entry name" value="Zn-dependent exopeptidases"/>
    <property type="match status" value="1"/>
</dbReference>
<dbReference type="Pfam" id="PF01546">
    <property type="entry name" value="Peptidase_M20"/>
    <property type="match status" value="1"/>
</dbReference>
<dbReference type="Pfam" id="PF07687">
    <property type="entry name" value="M20_dimer"/>
    <property type="match status" value="1"/>
</dbReference>
<dbReference type="PANTHER" id="PTHR43808:SF31">
    <property type="entry name" value="N-ACETYL-L-CITRULLINE DEACETYLASE"/>
    <property type="match status" value="1"/>
</dbReference>
<dbReference type="InterPro" id="IPR001261">
    <property type="entry name" value="ArgE/DapE_CS"/>
</dbReference>
<sequence>MSDDDASGGPDDGTNAPATDGLRPLTRKLVSTPSHDDPTAAGDAIESWLRAETDAAVERDDHGNVFGRTGDPDAPTVALVGHHDVVPPGDSQVETADDGTESYVLAERDGRLYGRGTADMKGAVAAAMCALRDADPDGVELCFASFVGEEVGGVGARAAIEDGFAPEFAVVGEGSTNYSGEGVTDVVVAHKGRRASTLVAAGESTHASIPEKGENAVYRACDAVDVVRDLDFPETTVMGERVRGSIAVTEIDGGTAWNVVPDRCEVTVDERTVPGERAPLERTESVEGVEWTVDQDLPPMACSDDAFADAVLAAARDAQSGAPEHVVKPHATDAGWLAEAGTACVICGAAETGEAHTDTESVSYEVLDRCYRIYRGVAEDAGAFV</sequence>